<dbReference type="Proteomes" id="UP000009027">
    <property type="component" value="Unassembled WGS sequence"/>
</dbReference>
<organism evidence="2 3">
    <name type="scientific">Trypanosoma vivax (strain Y486)</name>
    <dbReference type="NCBI Taxonomy" id="1055687"/>
    <lineage>
        <taxon>Eukaryota</taxon>
        <taxon>Discoba</taxon>
        <taxon>Euglenozoa</taxon>
        <taxon>Kinetoplastea</taxon>
        <taxon>Metakinetoplastina</taxon>
        <taxon>Trypanosomatida</taxon>
        <taxon>Trypanosomatidae</taxon>
        <taxon>Trypanosoma</taxon>
        <taxon>Duttonella</taxon>
    </lineage>
</organism>
<feature type="region of interest" description="Disordered" evidence="1">
    <location>
        <begin position="155"/>
        <end position="190"/>
    </location>
</feature>
<keyword evidence="3" id="KW-1185">Reference proteome</keyword>
<gene>
    <name evidence="2" type="ORF">TvY486_0039620</name>
</gene>
<feature type="compositionally biased region" description="Basic and acidic residues" evidence="1">
    <location>
        <begin position="9"/>
        <end position="20"/>
    </location>
</feature>
<evidence type="ECO:0000313" key="2">
    <source>
        <dbReference type="EMBL" id="CCD21059.1"/>
    </source>
</evidence>
<feature type="compositionally biased region" description="Basic and acidic residues" evidence="1">
    <location>
        <begin position="161"/>
        <end position="179"/>
    </location>
</feature>
<protein>
    <submittedName>
        <fullName evidence="2">Uncharacterized protein</fullName>
    </submittedName>
</protein>
<feature type="region of interest" description="Disordered" evidence="1">
    <location>
        <begin position="1"/>
        <end position="121"/>
    </location>
</feature>
<dbReference type="EMBL" id="CAEX01006905">
    <property type="protein sequence ID" value="CCD21059.1"/>
    <property type="molecule type" value="Genomic_DNA"/>
</dbReference>
<dbReference type="AlphaFoldDB" id="F9WU13"/>
<evidence type="ECO:0000313" key="3">
    <source>
        <dbReference type="Proteomes" id="UP000009027"/>
    </source>
</evidence>
<name>F9WU13_TRYVY</name>
<sequence length="315" mass="33804">MRSTTAAEPRPRRQSAETTRRTCRGISRPCTHAADRARATQAALRRRKRTRTRGPRTPPHRHQNGRRQGAARSCGPVKLGDAQSEEQASREAATRQRAWPRSPRQHARAAPRAAKIGGNSGGGVRAAEDAAELGVAAKCVRCALEALRAQTENTGGKRHARAAEASRKCTVRGHREGKDNAGGTSAQVGQEKAGRSAVREQATQYQIAAMHLPAQSALCKRGVREATAARDERRAAEKQPLGFSVASQEGRMGSRFAASTATIMRRTPREATRGLGGTREGSGEGQCGMEGKACDKMGCAGVVTCRGRVTCRRQR</sequence>
<dbReference type="VEuPathDB" id="TriTrypDB:TvY486_0039620"/>
<accession>F9WU13</accession>
<reference evidence="2 3" key="1">
    <citation type="journal article" date="2012" name="Proc. Natl. Acad. Sci. U.S.A.">
        <title>Antigenic diversity is generated by distinct evolutionary mechanisms in African trypanosome species.</title>
        <authorList>
            <person name="Jackson A.P."/>
            <person name="Berry A."/>
            <person name="Aslett M."/>
            <person name="Allison H.C."/>
            <person name="Burton P."/>
            <person name="Vavrova-Anderson J."/>
            <person name="Brown R."/>
            <person name="Browne H."/>
            <person name="Corton N."/>
            <person name="Hauser H."/>
            <person name="Gamble J."/>
            <person name="Gilderthorp R."/>
            <person name="Marcello L."/>
            <person name="McQuillan J."/>
            <person name="Otto T.D."/>
            <person name="Quail M.A."/>
            <person name="Sanders M.J."/>
            <person name="van Tonder A."/>
            <person name="Ginger M.L."/>
            <person name="Field M.C."/>
            <person name="Barry J.D."/>
            <person name="Hertz-Fowler C."/>
            <person name="Berriman M."/>
        </authorList>
    </citation>
    <scope>NUCLEOTIDE SEQUENCE</scope>
    <source>
        <strain evidence="2 3">Y486</strain>
    </source>
</reference>
<feature type="compositionally biased region" description="Basic residues" evidence="1">
    <location>
        <begin position="44"/>
        <end position="65"/>
    </location>
</feature>
<evidence type="ECO:0000256" key="1">
    <source>
        <dbReference type="SAM" id="MobiDB-lite"/>
    </source>
</evidence>
<proteinExistence type="predicted"/>